<proteinExistence type="predicted"/>
<sequence>MAEWMKMLLGANCTWSQASRGWRLGKAGRWLDHSYITTRFTPSEIETCEL</sequence>
<keyword evidence="2" id="KW-1185">Reference proteome</keyword>
<reference evidence="2" key="1">
    <citation type="journal article" date="2013" name="Nature">
        <title>Draft genome of the wheat A-genome progenitor Triticum urartu.</title>
        <authorList>
            <person name="Ling H.Q."/>
            <person name="Zhao S."/>
            <person name="Liu D."/>
            <person name="Wang J."/>
            <person name="Sun H."/>
            <person name="Zhang C."/>
            <person name="Fan H."/>
            <person name="Li D."/>
            <person name="Dong L."/>
            <person name="Tao Y."/>
            <person name="Gao C."/>
            <person name="Wu H."/>
            <person name="Li Y."/>
            <person name="Cui Y."/>
            <person name="Guo X."/>
            <person name="Zheng S."/>
            <person name="Wang B."/>
            <person name="Yu K."/>
            <person name="Liang Q."/>
            <person name="Yang W."/>
            <person name="Lou X."/>
            <person name="Chen J."/>
            <person name="Feng M."/>
            <person name="Jian J."/>
            <person name="Zhang X."/>
            <person name="Luo G."/>
            <person name="Jiang Y."/>
            <person name="Liu J."/>
            <person name="Wang Z."/>
            <person name="Sha Y."/>
            <person name="Zhang B."/>
            <person name="Wu H."/>
            <person name="Tang D."/>
            <person name="Shen Q."/>
            <person name="Xue P."/>
            <person name="Zou S."/>
            <person name="Wang X."/>
            <person name="Liu X."/>
            <person name="Wang F."/>
            <person name="Yang Y."/>
            <person name="An X."/>
            <person name="Dong Z."/>
            <person name="Zhang K."/>
            <person name="Zhang X."/>
            <person name="Luo M.C."/>
            <person name="Dvorak J."/>
            <person name="Tong Y."/>
            <person name="Wang J."/>
            <person name="Yang H."/>
            <person name="Li Z."/>
            <person name="Wang D."/>
            <person name="Zhang A."/>
            <person name="Wang J."/>
        </authorList>
    </citation>
    <scope>NUCLEOTIDE SEQUENCE</scope>
    <source>
        <strain evidence="2">cv. G1812</strain>
    </source>
</reference>
<reference evidence="1" key="2">
    <citation type="submission" date="2018-03" db="EMBL/GenBank/DDBJ databases">
        <title>The Triticum urartu genome reveals the dynamic nature of wheat genome evolution.</title>
        <authorList>
            <person name="Ling H."/>
            <person name="Ma B."/>
            <person name="Shi X."/>
            <person name="Liu H."/>
            <person name="Dong L."/>
            <person name="Sun H."/>
            <person name="Cao Y."/>
            <person name="Gao Q."/>
            <person name="Zheng S."/>
            <person name="Li Y."/>
            <person name="Yu Y."/>
            <person name="Du H."/>
            <person name="Qi M."/>
            <person name="Li Y."/>
            <person name="Yu H."/>
            <person name="Cui Y."/>
            <person name="Wang N."/>
            <person name="Chen C."/>
            <person name="Wu H."/>
            <person name="Zhao Y."/>
            <person name="Zhang J."/>
            <person name="Li Y."/>
            <person name="Zhou W."/>
            <person name="Zhang B."/>
            <person name="Hu W."/>
            <person name="Eijk M."/>
            <person name="Tang J."/>
            <person name="Witsenboer H."/>
            <person name="Zhao S."/>
            <person name="Li Z."/>
            <person name="Zhang A."/>
            <person name="Wang D."/>
            <person name="Liang C."/>
        </authorList>
    </citation>
    <scope>NUCLEOTIDE SEQUENCE [LARGE SCALE GENOMIC DNA]</scope>
    <source>
        <strain evidence="1">cv. G1812</strain>
    </source>
</reference>
<dbReference type="Proteomes" id="UP000015106">
    <property type="component" value="Chromosome 7"/>
</dbReference>
<organism evidence="1 2">
    <name type="scientific">Triticum urartu</name>
    <name type="common">Red wild einkorn</name>
    <name type="synonym">Crithodium urartu</name>
    <dbReference type="NCBI Taxonomy" id="4572"/>
    <lineage>
        <taxon>Eukaryota</taxon>
        <taxon>Viridiplantae</taxon>
        <taxon>Streptophyta</taxon>
        <taxon>Embryophyta</taxon>
        <taxon>Tracheophyta</taxon>
        <taxon>Spermatophyta</taxon>
        <taxon>Magnoliopsida</taxon>
        <taxon>Liliopsida</taxon>
        <taxon>Poales</taxon>
        <taxon>Poaceae</taxon>
        <taxon>BOP clade</taxon>
        <taxon>Pooideae</taxon>
        <taxon>Triticodae</taxon>
        <taxon>Triticeae</taxon>
        <taxon>Triticinae</taxon>
        <taxon>Triticum</taxon>
    </lineage>
</organism>
<protein>
    <submittedName>
        <fullName evidence="1">Uncharacterized protein</fullName>
    </submittedName>
</protein>
<reference evidence="1" key="3">
    <citation type="submission" date="2022-06" db="UniProtKB">
        <authorList>
            <consortium name="EnsemblPlants"/>
        </authorList>
    </citation>
    <scope>IDENTIFICATION</scope>
</reference>
<evidence type="ECO:0000313" key="1">
    <source>
        <dbReference type="EnsemblPlants" id="TuG1812G0700000899.01.T01.cds244851"/>
    </source>
</evidence>
<name>A0A8R7V3Z0_TRIUA</name>
<accession>A0A8R7V3Z0</accession>
<dbReference type="EnsemblPlants" id="TuG1812G0700000899.01.T01">
    <property type="protein sequence ID" value="TuG1812G0700000899.01.T01.cds244851"/>
    <property type="gene ID" value="TuG1812G0700000899.01"/>
</dbReference>
<dbReference type="Gramene" id="TuG1812G0700000899.01.T01">
    <property type="protein sequence ID" value="TuG1812G0700000899.01.T01.cds244851"/>
    <property type="gene ID" value="TuG1812G0700000899.01"/>
</dbReference>
<dbReference type="AlphaFoldDB" id="A0A8R7V3Z0"/>
<evidence type="ECO:0000313" key="2">
    <source>
        <dbReference type="Proteomes" id="UP000015106"/>
    </source>
</evidence>